<feature type="compositionally biased region" description="Basic residues" evidence="6">
    <location>
        <begin position="346"/>
        <end position="355"/>
    </location>
</feature>
<keyword evidence="9" id="KW-1185">Reference proteome</keyword>
<dbReference type="PROSITE" id="PS50600">
    <property type="entry name" value="ULP_PROTEASE"/>
    <property type="match status" value="1"/>
</dbReference>
<gene>
    <name evidence="8" type="ORF">Micbo1qcDRAFT_52232</name>
</gene>
<dbReference type="InterPro" id="IPR051947">
    <property type="entry name" value="Sentrin-specific_protease"/>
</dbReference>
<evidence type="ECO:0000256" key="3">
    <source>
        <dbReference type="ARBA" id="ARBA00022670"/>
    </source>
</evidence>
<dbReference type="InterPro" id="IPR038765">
    <property type="entry name" value="Papain-like_cys_pep_sf"/>
</dbReference>
<evidence type="ECO:0000256" key="4">
    <source>
        <dbReference type="ARBA" id="ARBA00022786"/>
    </source>
</evidence>
<comment type="similarity">
    <text evidence="1">Belongs to the peptidase C48 family.</text>
</comment>
<dbReference type="Pfam" id="PF02902">
    <property type="entry name" value="Peptidase_C48"/>
    <property type="match status" value="1"/>
</dbReference>
<feature type="region of interest" description="Disordered" evidence="6">
    <location>
        <begin position="20"/>
        <end position="45"/>
    </location>
</feature>
<dbReference type="EMBL" id="KQ964248">
    <property type="protein sequence ID" value="KXJ92953.1"/>
    <property type="molecule type" value="Genomic_DNA"/>
</dbReference>
<sequence>MVLRTQETVSAEHLDKLGKKLDRKWSEAQEQQNQQNQAARKNPKPDDVALIEHNLARQSKVTAKPIEADVEKRPKLKDTMSTVGEEIASADPYDVSSTLQSSPRRTTRTTRAMFVPREPSPILPCAPSWTSQNPDWSDRWRNSVLYPAVGKDRAVVDKVDIERLDEGEFLNDNLIIFYLRYLQLNQEARNKDLAERIHFHNTFFFEKLKPTKSGAGINYDSVKGWTAKVDLFSKDFIVVPINEHSHWYVAIICNAPKLLKAEVPEDAAAAKAEESQEIGAEKPPREAVPGANPPSPNDRVVSDLPHRAEAELAADMSRVRVRSPTTGPGVTDDGFRTQPVVTSASSRKKSGKRKSTGFIRDPTQLRIITLDSLSSPHSPACGYLKQYLLAELKDKKNMVVADPGKVGLTARQLPVQQNFCDCGLYLLGYVKKFLEDPDAFVRSIMGQGDIVWDLDPSALRNEIRELLLKLQDEQQKQEDDEAERKRRKREASKAKHEQAMGNSKSHSPVATDKVSDSSGLESASNPGEPPAPAIQASGKAVDTSQILRSTEAVSPEPCGLHHLNHERAVILDSQESVQEIPPMPLQKNRALSADREGQFVNTEEAFVDVLPDSPTESTTPSPKNKRKVSPDVQKQSYSATTGTTNGASEEPKRQKRIEVSLPRAPGAFEMQSTELRSKRSSDRHKNEEASRYFAGKRTGDRTGTARLRQVASNKAQQSDVIELGSDSE</sequence>
<dbReference type="GO" id="GO:0006508">
    <property type="term" value="P:proteolysis"/>
    <property type="evidence" value="ECO:0007669"/>
    <property type="project" value="UniProtKB-KW"/>
</dbReference>
<dbReference type="PANTHER" id="PTHR46896">
    <property type="entry name" value="SENTRIN-SPECIFIC PROTEASE"/>
    <property type="match status" value="1"/>
</dbReference>
<feature type="region of interest" description="Disordered" evidence="6">
    <location>
        <begin position="586"/>
        <end position="728"/>
    </location>
</feature>
<dbReference type="GO" id="GO:0005634">
    <property type="term" value="C:nucleus"/>
    <property type="evidence" value="ECO:0007669"/>
    <property type="project" value="TreeGrafter"/>
</dbReference>
<feature type="compositionally biased region" description="Basic and acidic residues" evidence="6">
    <location>
        <begin position="271"/>
        <end position="285"/>
    </location>
</feature>
<feature type="compositionally biased region" description="Polar residues" evidence="6">
    <location>
        <begin position="632"/>
        <end position="647"/>
    </location>
</feature>
<organism evidence="8 9">
    <name type="scientific">Microdochium bolleyi</name>
    <dbReference type="NCBI Taxonomy" id="196109"/>
    <lineage>
        <taxon>Eukaryota</taxon>
        <taxon>Fungi</taxon>
        <taxon>Dikarya</taxon>
        <taxon>Ascomycota</taxon>
        <taxon>Pezizomycotina</taxon>
        <taxon>Sordariomycetes</taxon>
        <taxon>Xylariomycetidae</taxon>
        <taxon>Xylariales</taxon>
        <taxon>Microdochiaceae</taxon>
        <taxon>Microdochium</taxon>
    </lineage>
</organism>
<feature type="compositionally biased region" description="Polar residues" evidence="6">
    <location>
        <begin position="710"/>
        <end position="719"/>
    </location>
</feature>
<evidence type="ECO:0000256" key="2">
    <source>
        <dbReference type="ARBA" id="ARBA00022553"/>
    </source>
</evidence>
<protein>
    <recommendedName>
        <fullName evidence="7">Ubiquitin-like protease family profile domain-containing protein</fullName>
    </recommendedName>
</protein>
<dbReference type="InParanoid" id="A0A136J712"/>
<evidence type="ECO:0000256" key="6">
    <source>
        <dbReference type="SAM" id="MobiDB-lite"/>
    </source>
</evidence>
<dbReference type="SUPFAM" id="SSF54001">
    <property type="entry name" value="Cysteine proteinases"/>
    <property type="match status" value="1"/>
</dbReference>
<evidence type="ECO:0000256" key="5">
    <source>
        <dbReference type="ARBA" id="ARBA00022801"/>
    </source>
</evidence>
<feature type="region of interest" description="Disordered" evidence="6">
    <location>
        <begin position="473"/>
        <end position="543"/>
    </location>
</feature>
<dbReference type="AlphaFoldDB" id="A0A136J712"/>
<dbReference type="OrthoDB" id="442460at2759"/>
<feature type="compositionally biased region" description="Low complexity" evidence="6">
    <location>
        <begin position="613"/>
        <end position="622"/>
    </location>
</feature>
<evidence type="ECO:0000313" key="9">
    <source>
        <dbReference type="Proteomes" id="UP000070501"/>
    </source>
</evidence>
<keyword evidence="2" id="KW-0597">Phosphoprotein</keyword>
<feature type="compositionally biased region" description="Polar residues" evidence="6">
    <location>
        <begin position="516"/>
        <end position="525"/>
    </location>
</feature>
<reference evidence="9" key="1">
    <citation type="submission" date="2016-02" db="EMBL/GenBank/DDBJ databases">
        <title>Draft genome sequence of Microdochium bolleyi, a fungal endophyte of beachgrass.</title>
        <authorList>
            <consortium name="DOE Joint Genome Institute"/>
            <person name="David A.S."/>
            <person name="May G."/>
            <person name="Haridas S."/>
            <person name="Lim J."/>
            <person name="Wang M."/>
            <person name="Labutti K."/>
            <person name="Lipzen A."/>
            <person name="Barry K."/>
            <person name="Grigoriev I.V."/>
        </authorList>
    </citation>
    <scope>NUCLEOTIDE SEQUENCE [LARGE SCALE GENOMIC DNA]</scope>
    <source>
        <strain evidence="9">J235TASD1</strain>
    </source>
</reference>
<feature type="compositionally biased region" description="Basic and acidic residues" evidence="6">
    <location>
        <begin position="675"/>
        <end position="690"/>
    </location>
</feature>
<evidence type="ECO:0000259" key="7">
    <source>
        <dbReference type="PROSITE" id="PS50600"/>
    </source>
</evidence>
<feature type="domain" description="Ubiquitin-like protease family profile" evidence="7">
    <location>
        <begin position="154"/>
        <end position="433"/>
    </location>
</feature>
<keyword evidence="5" id="KW-0378">Hydrolase</keyword>
<dbReference type="Gene3D" id="3.40.395.10">
    <property type="entry name" value="Adenoviral Proteinase, Chain A"/>
    <property type="match status" value="1"/>
</dbReference>
<dbReference type="GO" id="GO:0016926">
    <property type="term" value="P:protein desumoylation"/>
    <property type="evidence" value="ECO:0007669"/>
    <property type="project" value="TreeGrafter"/>
</dbReference>
<evidence type="ECO:0000256" key="1">
    <source>
        <dbReference type="ARBA" id="ARBA00005234"/>
    </source>
</evidence>
<keyword evidence="4" id="KW-0833">Ubl conjugation pathway</keyword>
<feature type="region of interest" description="Disordered" evidence="6">
    <location>
        <begin position="270"/>
        <end position="300"/>
    </location>
</feature>
<dbReference type="STRING" id="196109.A0A136J712"/>
<dbReference type="GO" id="GO:0070139">
    <property type="term" value="F:SUMO-specific endopeptidase activity"/>
    <property type="evidence" value="ECO:0007669"/>
    <property type="project" value="TreeGrafter"/>
</dbReference>
<dbReference type="InterPro" id="IPR003653">
    <property type="entry name" value="Peptidase_C48_C"/>
</dbReference>
<evidence type="ECO:0000313" key="8">
    <source>
        <dbReference type="EMBL" id="KXJ92953.1"/>
    </source>
</evidence>
<feature type="region of interest" description="Disordered" evidence="6">
    <location>
        <begin position="59"/>
        <end position="79"/>
    </location>
</feature>
<feature type="compositionally biased region" description="Basic and acidic residues" evidence="6">
    <location>
        <begin position="66"/>
        <end position="78"/>
    </location>
</feature>
<dbReference type="Proteomes" id="UP000070501">
    <property type="component" value="Unassembled WGS sequence"/>
</dbReference>
<proteinExistence type="inferred from homology"/>
<name>A0A136J712_9PEZI</name>
<feature type="compositionally biased region" description="Basic and acidic residues" evidence="6">
    <location>
        <begin position="649"/>
        <end position="658"/>
    </location>
</feature>
<feature type="compositionally biased region" description="Low complexity" evidence="6">
    <location>
        <begin position="28"/>
        <end position="39"/>
    </location>
</feature>
<keyword evidence="3" id="KW-0645">Protease</keyword>
<accession>A0A136J712</accession>
<feature type="region of interest" description="Disordered" evidence="6">
    <location>
        <begin position="322"/>
        <end position="356"/>
    </location>
</feature>
<dbReference type="PANTHER" id="PTHR46896:SF3">
    <property type="entry name" value="FI06413P-RELATED"/>
    <property type="match status" value="1"/>
</dbReference>
<dbReference type="GO" id="GO:0005737">
    <property type="term" value="C:cytoplasm"/>
    <property type="evidence" value="ECO:0007669"/>
    <property type="project" value="TreeGrafter"/>
</dbReference>